<keyword evidence="1" id="KW-1133">Transmembrane helix</keyword>
<evidence type="ECO:0000313" key="3">
    <source>
        <dbReference type="Proteomes" id="UP000199705"/>
    </source>
</evidence>
<dbReference type="EMBL" id="FNCG01000021">
    <property type="protein sequence ID" value="SDI45042.1"/>
    <property type="molecule type" value="Genomic_DNA"/>
</dbReference>
<feature type="transmembrane region" description="Helical" evidence="1">
    <location>
        <begin position="51"/>
        <end position="71"/>
    </location>
</feature>
<name>A0A1G8KNW6_9SPHI</name>
<keyword evidence="3" id="KW-1185">Reference proteome</keyword>
<dbReference type="AlphaFoldDB" id="A0A1G8KNW6"/>
<organism evidence="2 3">
    <name type="scientific">Mucilaginibacter gossypii</name>
    <dbReference type="NCBI Taxonomy" id="551996"/>
    <lineage>
        <taxon>Bacteria</taxon>
        <taxon>Pseudomonadati</taxon>
        <taxon>Bacteroidota</taxon>
        <taxon>Sphingobacteriia</taxon>
        <taxon>Sphingobacteriales</taxon>
        <taxon>Sphingobacteriaceae</taxon>
        <taxon>Mucilaginibacter</taxon>
    </lineage>
</organism>
<protein>
    <submittedName>
        <fullName evidence="2">Uncharacterized protein</fullName>
    </submittedName>
</protein>
<evidence type="ECO:0000256" key="1">
    <source>
        <dbReference type="SAM" id="Phobius"/>
    </source>
</evidence>
<keyword evidence="1" id="KW-0812">Transmembrane</keyword>
<keyword evidence="1" id="KW-0472">Membrane</keyword>
<accession>A0A1G8KNW6</accession>
<proteinExistence type="predicted"/>
<dbReference type="Proteomes" id="UP000199705">
    <property type="component" value="Unassembled WGS sequence"/>
</dbReference>
<reference evidence="3" key="1">
    <citation type="submission" date="2016-10" db="EMBL/GenBank/DDBJ databases">
        <authorList>
            <person name="Varghese N."/>
            <person name="Submissions S."/>
        </authorList>
    </citation>
    <scope>NUCLEOTIDE SEQUENCE [LARGE SCALE GENOMIC DNA]</scope>
    <source>
        <strain evidence="3">Gh-67</strain>
    </source>
</reference>
<dbReference type="RefSeq" id="WP_091175004.1">
    <property type="nucleotide sequence ID" value="NZ_CP071878.2"/>
</dbReference>
<sequence length="163" mass="17916">MINKQPVVQSPNTFLKTISIIHLALIAGQIMFAAVTFMITNKTTTGQRDNVFIYVVPIMAFTGLAVSNILFKTMVSKIDGQSPLKTKLAAYQSALIVRFALLEGPSLFAIVSFMLTGNLIFLGISGAIIAYFIYLRPTKQKIEDDLNLGYEEKAELDGTGKVY</sequence>
<gene>
    <name evidence="2" type="ORF">SAMN05192573_12124</name>
</gene>
<feature type="transmembrane region" description="Helical" evidence="1">
    <location>
        <begin position="20"/>
        <end position="39"/>
    </location>
</feature>
<feature type="transmembrane region" description="Helical" evidence="1">
    <location>
        <begin position="107"/>
        <end position="134"/>
    </location>
</feature>
<evidence type="ECO:0000313" key="2">
    <source>
        <dbReference type="EMBL" id="SDI45042.1"/>
    </source>
</evidence>
<dbReference type="STRING" id="551996.SAMN05192573_12124"/>